<dbReference type="EMBL" id="JABWMJ010000011">
    <property type="protein sequence ID" value="NUZ08076.1"/>
    <property type="molecule type" value="Genomic_DNA"/>
</dbReference>
<gene>
    <name evidence="1" type="ORF">HQN59_20120</name>
</gene>
<dbReference type="Proteomes" id="UP000529637">
    <property type="component" value="Unassembled WGS sequence"/>
</dbReference>
<evidence type="ECO:0000313" key="2">
    <source>
        <dbReference type="Proteomes" id="UP000529637"/>
    </source>
</evidence>
<sequence length="72" mass="8603">MTIKDRRAALEEPYLRWRCERNRLLDAAAFIDDDTAYQLRLSTFLSAMRNMHLALEEFMALSRHERRSSDVQ</sequence>
<keyword evidence="2" id="KW-1185">Reference proteome</keyword>
<evidence type="ECO:0000313" key="1">
    <source>
        <dbReference type="EMBL" id="NUZ08076.1"/>
    </source>
</evidence>
<organism evidence="1 2">
    <name type="scientific">Piscinibacter koreensis</name>
    <dbReference type="NCBI Taxonomy" id="2742824"/>
    <lineage>
        <taxon>Bacteria</taxon>
        <taxon>Pseudomonadati</taxon>
        <taxon>Pseudomonadota</taxon>
        <taxon>Betaproteobacteria</taxon>
        <taxon>Burkholderiales</taxon>
        <taxon>Sphaerotilaceae</taxon>
        <taxon>Piscinibacter</taxon>
    </lineage>
</organism>
<accession>A0A7Y6TYG8</accession>
<protein>
    <submittedName>
        <fullName evidence="1">Uncharacterized protein</fullName>
    </submittedName>
</protein>
<dbReference type="RefSeq" id="WP_176070918.1">
    <property type="nucleotide sequence ID" value="NZ_JABWMJ010000011.1"/>
</dbReference>
<name>A0A7Y6TYG8_9BURK</name>
<proteinExistence type="predicted"/>
<dbReference type="AlphaFoldDB" id="A0A7Y6TYG8"/>
<comment type="caution">
    <text evidence="1">The sequence shown here is derived from an EMBL/GenBank/DDBJ whole genome shotgun (WGS) entry which is preliminary data.</text>
</comment>
<reference evidence="1 2" key="1">
    <citation type="submission" date="2020-06" db="EMBL/GenBank/DDBJ databases">
        <title>Schlegella sp. ID0723 isolated from air conditioner.</title>
        <authorList>
            <person name="Kim D.Y."/>
            <person name="Kim D.-U."/>
        </authorList>
    </citation>
    <scope>NUCLEOTIDE SEQUENCE [LARGE SCALE GENOMIC DNA]</scope>
    <source>
        <strain evidence="1 2">ID0723</strain>
    </source>
</reference>